<evidence type="ECO:0008006" key="4">
    <source>
        <dbReference type="Google" id="ProtNLM"/>
    </source>
</evidence>
<evidence type="ECO:0000313" key="2">
    <source>
        <dbReference type="EMBL" id="TWB35215.1"/>
    </source>
</evidence>
<proteinExistence type="predicted"/>
<evidence type="ECO:0000256" key="1">
    <source>
        <dbReference type="SAM" id="MobiDB-lite"/>
    </source>
</evidence>
<sequence length="293" mass="31401">MPHDIFAPILPNHSWPNHSWPRRAGRAGAALLVGTALIWGGSAAVASAATRAVERDGVPAATMPGTPGTTVERSLDFAAHYGRDTPLGHHRVTVAKAANGDTVVDVDIQFEAKLLMITAYHYHHVSHEVWRDGRLVSLDSTTDDDGEKDWVKGHAVADGFAVESSHGSVTAPADIIPTSYWNPAILTAPRLLDTIRGVVMDVKVDREGQEMIRAGDATVAATHYTLGFVTNPPPATNKVDFWYDESGHWLKLAFHARGHDVAYALQGTPATTGTMVASPSGTETGLPAPERRD</sequence>
<name>A0A560GMK1_9PROT</name>
<dbReference type="Proteomes" id="UP000315751">
    <property type="component" value="Unassembled WGS sequence"/>
</dbReference>
<dbReference type="Pfam" id="PF19630">
    <property type="entry name" value="DUF6134"/>
    <property type="match status" value="1"/>
</dbReference>
<reference evidence="2 3" key="1">
    <citation type="submission" date="2019-06" db="EMBL/GenBank/DDBJ databases">
        <title>Genomic Encyclopedia of Type Strains, Phase IV (KMG-V): Genome sequencing to study the core and pangenomes of soil and plant-associated prokaryotes.</title>
        <authorList>
            <person name="Whitman W."/>
        </authorList>
    </citation>
    <scope>NUCLEOTIDE SEQUENCE [LARGE SCALE GENOMIC DNA]</scope>
    <source>
        <strain evidence="2 3">BR 11622</strain>
    </source>
</reference>
<feature type="compositionally biased region" description="Polar residues" evidence="1">
    <location>
        <begin position="273"/>
        <end position="283"/>
    </location>
</feature>
<evidence type="ECO:0000313" key="3">
    <source>
        <dbReference type="Proteomes" id="UP000315751"/>
    </source>
</evidence>
<keyword evidence="3" id="KW-1185">Reference proteome</keyword>
<accession>A0A560GMK1</accession>
<dbReference type="EMBL" id="VITR01000020">
    <property type="protein sequence ID" value="TWB35215.1"/>
    <property type="molecule type" value="Genomic_DNA"/>
</dbReference>
<protein>
    <recommendedName>
        <fullName evidence="4">DUF3108 domain-containing protein</fullName>
    </recommendedName>
</protein>
<dbReference type="InterPro" id="IPR045767">
    <property type="entry name" value="DUF6134"/>
</dbReference>
<dbReference type="AlphaFoldDB" id="A0A560GMK1"/>
<feature type="region of interest" description="Disordered" evidence="1">
    <location>
        <begin position="273"/>
        <end position="293"/>
    </location>
</feature>
<gene>
    <name evidence="2" type="ORF">FBZ90_12014</name>
</gene>
<organism evidence="2 3">
    <name type="scientific">Nitrospirillum amazonense</name>
    <dbReference type="NCBI Taxonomy" id="28077"/>
    <lineage>
        <taxon>Bacteria</taxon>
        <taxon>Pseudomonadati</taxon>
        <taxon>Pseudomonadota</taxon>
        <taxon>Alphaproteobacteria</taxon>
        <taxon>Rhodospirillales</taxon>
        <taxon>Azospirillaceae</taxon>
        <taxon>Nitrospirillum</taxon>
    </lineage>
</organism>
<comment type="caution">
    <text evidence="2">The sequence shown here is derived from an EMBL/GenBank/DDBJ whole genome shotgun (WGS) entry which is preliminary data.</text>
</comment>